<comment type="function">
    <text evidence="9 11">Essential for the assembly of ubiquinol-cytochrome c reductase. It has a direct effect on the correct occurrence of the Rieske protein, core 4, core 5 and apocytochrome b.</text>
</comment>
<evidence type="ECO:0000256" key="6">
    <source>
        <dbReference type="ARBA" id="ARBA00023128"/>
    </source>
</evidence>
<keyword evidence="5" id="KW-1133">Transmembrane helix</keyword>
<reference evidence="13" key="1">
    <citation type="submission" date="2022-11" db="EMBL/GenBank/DDBJ databases">
        <authorList>
            <person name="Petersen C."/>
        </authorList>
    </citation>
    <scope>NUCLEOTIDE SEQUENCE</scope>
    <source>
        <strain evidence="13">IBT 21917</strain>
    </source>
</reference>
<comment type="caution">
    <text evidence="13">The sequence shown here is derived from an EMBL/GenBank/DDBJ whole genome shotgun (WGS) entry which is preliminary data.</text>
</comment>
<evidence type="ECO:0000256" key="1">
    <source>
        <dbReference type="ARBA" id="ARBA00004434"/>
    </source>
</evidence>
<evidence type="ECO:0000256" key="11">
    <source>
        <dbReference type="RuleBase" id="RU368005"/>
    </source>
</evidence>
<evidence type="ECO:0000313" key="13">
    <source>
        <dbReference type="EMBL" id="KAJ5183969.1"/>
    </source>
</evidence>
<dbReference type="OrthoDB" id="5576752at2759"/>
<comment type="subcellular location">
    <subcellularLocation>
        <location evidence="1 11">Mitochondrion inner membrane</location>
        <topology evidence="1 11">Single-pass membrane protein</topology>
    </subcellularLocation>
</comment>
<dbReference type="EMBL" id="JAPQKO010000001">
    <property type="protein sequence ID" value="KAJ5183969.1"/>
    <property type="molecule type" value="Genomic_DNA"/>
</dbReference>
<gene>
    <name evidence="13" type="ORF">N7492_001585</name>
</gene>
<dbReference type="PANTHER" id="PTHR28202">
    <property type="entry name" value="ASSEMBLY FACTOR CBP4"/>
    <property type="match status" value="1"/>
</dbReference>
<comment type="similarity">
    <text evidence="2 11">Belongs to the CBP4 family.</text>
</comment>
<keyword evidence="6 11" id="KW-0496">Mitochondrion</keyword>
<dbReference type="Proteomes" id="UP001146351">
    <property type="component" value="Unassembled WGS sequence"/>
</dbReference>
<keyword evidence="7" id="KW-0472">Membrane</keyword>
<dbReference type="InterPro" id="IPR012420">
    <property type="entry name" value="Cbp4"/>
</dbReference>
<dbReference type="GO" id="GO:0034551">
    <property type="term" value="P:mitochondrial respiratory chain complex III assembly"/>
    <property type="evidence" value="ECO:0007669"/>
    <property type="project" value="TreeGrafter"/>
</dbReference>
<keyword evidence="3" id="KW-0812">Transmembrane</keyword>
<evidence type="ECO:0000256" key="7">
    <source>
        <dbReference type="ARBA" id="ARBA00023136"/>
    </source>
</evidence>
<keyword evidence="14" id="KW-1185">Reference proteome</keyword>
<proteinExistence type="inferred from homology"/>
<evidence type="ECO:0000256" key="2">
    <source>
        <dbReference type="ARBA" id="ARBA00006780"/>
    </source>
</evidence>
<reference evidence="13" key="2">
    <citation type="journal article" date="2023" name="IMA Fungus">
        <title>Comparative genomic study of the Penicillium genus elucidates a diverse pangenome and 15 lateral gene transfer events.</title>
        <authorList>
            <person name="Petersen C."/>
            <person name="Sorensen T."/>
            <person name="Nielsen M.R."/>
            <person name="Sondergaard T.E."/>
            <person name="Sorensen J.L."/>
            <person name="Fitzpatrick D.A."/>
            <person name="Frisvad J.C."/>
            <person name="Nielsen K.L."/>
        </authorList>
    </citation>
    <scope>NUCLEOTIDE SEQUENCE</scope>
    <source>
        <strain evidence="13">IBT 21917</strain>
    </source>
</reference>
<feature type="region of interest" description="Disordered" evidence="12">
    <location>
        <begin position="94"/>
        <end position="117"/>
    </location>
</feature>
<dbReference type="GO" id="GO:0005743">
    <property type="term" value="C:mitochondrial inner membrane"/>
    <property type="evidence" value="ECO:0007669"/>
    <property type="project" value="UniProtKB-SubCell"/>
</dbReference>
<evidence type="ECO:0000256" key="10">
    <source>
        <dbReference type="ARBA" id="ARBA00031521"/>
    </source>
</evidence>
<sequence>MSQGLIRFAQFIGVTTVCVVGGNALVKAVQPTPEQLLARMSPEEQQRVLEEGPRKAKEFDEYVTNLKRWSKSDKSIWVAAQEEADARNAQAKLDRAREKAAAQSQKNTMRQEMEAEK</sequence>
<evidence type="ECO:0000313" key="14">
    <source>
        <dbReference type="Proteomes" id="UP001146351"/>
    </source>
</evidence>
<name>A0A9W9M0F3_9EURO</name>
<evidence type="ECO:0000256" key="3">
    <source>
        <dbReference type="ARBA" id="ARBA00022692"/>
    </source>
</evidence>
<evidence type="ECO:0000256" key="8">
    <source>
        <dbReference type="ARBA" id="ARBA00023186"/>
    </source>
</evidence>
<evidence type="ECO:0000256" key="12">
    <source>
        <dbReference type="SAM" id="MobiDB-lite"/>
    </source>
</evidence>
<protein>
    <recommendedName>
        <fullName evidence="10 11">Cytochrome b mRNA-processing protein 4</fullName>
    </recommendedName>
</protein>
<dbReference type="AlphaFoldDB" id="A0A9W9M0F3"/>
<accession>A0A9W9M0F3</accession>
<dbReference type="PANTHER" id="PTHR28202:SF1">
    <property type="entry name" value="ASSEMBLY FACTOR CBP4"/>
    <property type="match status" value="1"/>
</dbReference>
<evidence type="ECO:0000256" key="4">
    <source>
        <dbReference type="ARBA" id="ARBA00022792"/>
    </source>
</evidence>
<dbReference type="Pfam" id="PF07960">
    <property type="entry name" value="CBP4"/>
    <property type="match status" value="1"/>
</dbReference>
<keyword evidence="4 11" id="KW-0999">Mitochondrion inner membrane</keyword>
<organism evidence="13 14">
    <name type="scientific">Penicillium capsulatum</name>
    <dbReference type="NCBI Taxonomy" id="69766"/>
    <lineage>
        <taxon>Eukaryota</taxon>
        <taxon>Fungi</taxon>
        <taxon>Dikarya</taxon>
        <taxon>Ascomycota</taxon>
        <taxon>Pezizomycotina</taxon>
        <taxon>Eurotiomycetes</taxon>
        <taxon>Eurotiomycetidae</taxon>
        <taxon>Eurotiales</taxon>
        <taxon>Aspergillaceae</taxon>
        <taxon>Penicillium</taxon>
    </lineage>
</organism>
<evidence type="ECO:0000256" key="9">
    <source>
        <dbReference type="ARBA" id="ARBA00025413"/>
    </source>
</evidence>
<keyword evidence="8 11" id="KW-0143">Chaperone</keyword>
<evidence type="ECO:0000256" key="5">
    <source>
        <dbReference type="ARBA" id="ARBA00022989"/>
    </source>
</evidence>